<evidence type="ECO:0000313" key="6">
    <source>
        <dbReference type="Proteomes" id="UP000023152"/>
    </source>
</evidence>
<dbReference type="PROSITE" id="PS00678">
    <property type="entry name" value="WD_REPEATS_1"/>
    <property type="match status" value="1"/>
</dbReference>
<evidence type="ECO:0000256" key="4">
    <source>
        <dbReference type="SAM" id="Phobius"/>
    </source>
</evidence>
<dbReference type="GO" id="GO:1990234">
    <property type="term" value="C:transferase complex"/>
    <property type="evidence" value="ECO:0007669"/>
    <property type="project" value="UniProtKB-ARBA"/>
</dbReference>
<dbReference type="InterPro" id="IPR036322">
    <property type="entry name" value="WD40_repeat_dom_sf"/>
</dbReference>
<feature type="transmembrane region" description="Helical" evidence="4">
    <location>
        <begin position="12"/>
        <end position="32"/>
    </location>
</feature>
<evidence type="ECO:0000256" key="3">
    <source>
        <dbReference type="PROSITE-ProRule" id="PRU00221"/>
    </source>
</evidence>
<dbReference type="Pfam" id="PF00400">
    <property type="entry name" value="WD40"/>
    <property type="match status" value="2"/>
</dbReference>
<proteinExistence type="predicted"/>
<dbReference type="PROSITE" id="PS50082">
    <property type="entry name" value="WD_REPEATS_2"/>
    <property type="match status" value="2"/>
</dbReference>
<organism evidence="5 6">
    <name type="scientific">Reticulomyxa filosa</name>
    <dbReference type="NCBI Taxonomy" id="46433"/>
    <lineage>
        <taxon>Eukaryota</taxon>
        <taxon>Sar</taxon>
        <taxon>Rhizaria</taxon>
        <taxon>Retaria</taxon>
        <taxon>Foraminifera</taxon>
        <taxon>Monothalamids</taxon>
        <taxon>Reticulomyxidae</taxon>
        <taxon>Reticulomyxa</taxon>
    </lineage>
</organism>
<dbReference type="Proteomes" id="UP000023152">
    <property type="component" value="Unassembled WGS sequence"/>
</dbReference>
<feature type="repeat" description="WD" evidence="3">
    <location>
        <begin position="48"/>
        <end position="70"/>
    </location>
</feature>
<dbReference type="Gene3D" id="2.130.10.10">
    <property type="entry name" value="YVTN repeat-like/Quinoprotein amine dehydrogenase"/>
    <property type="match status" value="1"/>
</dbReference>
<keyword evidence="4" id="KW-0472">Membrane</keyword>
<reference evidence="5 6" key="1">
    <citation type="journal article" date="2013" name="Curr. Biol.">
        <title>The Genome of the Foraminiferan Reticulomyxa filosa.</title>
        <authorList>
            <person name="Glockner G."/>
            <person name="Hulsmann N."/>
            <person name="Schleicher M."/>
            <person name="Noegel A.A."/>
            <person name="Eichinger L."/>
            <person name="Gallinger C."/>
            <person name="Pawlowski J."/>
            <person name="Sierra R."/>
            <person name="Euteneuer U."/>
            <person name="Pillet L."/>
            <person name="Moustafa A."/>
            <person name="Platzer M."/>
            <person name="Groth M."/>
            <person name="Szafranski K."/>
            <person name="Schliwa M."/>
        </authorList>
    </citation>
    <scope>NUCLEOTIDE SEQUENCE [LARGE SCALE GENOMIC DNA]</scope>
</reference>
<dbReference type="InterPro" id="IPR019775">
    <property type="entry name" value="WD40_repeat_CS"/>
</dbReference>
<keyword evidence="4" id="KW-0812">Transmembrane</keyword>
<dbReference type="InterPro" id="IPR001680">
    <property type="entry name" value="WD40_rpt"/>
</dbReference>
<dbReference type="SMART" id="SM00320">
    <property type="entry name" value="WD40"/>
    <property type="match status" value="1"/>
</dbReference>
<dbReference type="PANTHER" id="PTHR22847:SF637">
    <property type="entry name" value="WD REPEAT DOMAIN 5B"/>
    <property type="match status" value="1"/>
</dbReference>
<comment type="caution">
    <text evidence="5">The sequence shown here is derived from an EMBL/GenBank/DDBJ whole genome shotgun (WGS) entry which is preliminary data.</text>
</comment>
<dbReference type="PANTHER" id="PTHR22847">
    <property type="entry name" value="WD40 REPEAT PROTEIN"/>
    <property type="match status" value="1"/>
</dbReference>
<dbReference type="EMBL" id="ASPP01036298">
    <property type="protein sequence ID" value="ETO02254.1"/>
    <property type="molecule type" value="Genomic_DNA"/>
</dbReference>
<name>X6LKV5_RETFI</name>
<keyword evidence="1 3" id="KW-0853">WD repeat</keyword>
<dbReference type="SUPFAM" id="SSF50978">
    <property type="entry name" value="WD40 repeat-like"/>
    <property type="match status" value="1"/>
</dbReference>
<dbReference type="GO" id="GO:0005634">
    <property type="term" value="C:nucleus"/>
    <property type="evidence" value="ECO:0007669"/>
    <property type="project" value="TreeGrafter"/>
</dbReference>
<keyword evidence="4" id="KW-1133">Transmembrane helix</keyword>
<evidence type="ECO:0000256" key="2">
    <source>
        <dbReference type="ARBA" id="ARBA00022737"/>
    </source>
</evidence>
<keyword evidence="6" id="KW-1185">Reference proteome</keyword>
<sequence>VIHFVLILSNFHLMVIELYLVHWIALFDYGIYHLENKFNLLKVIYVIIVSGSGDKTIRLWEVSSEKQTQSFEGHSRNATSVQFSSGGNRILSGSDDKTIRLHDSSSARVAGISDVLSNSIFSTDDRKCLSYLQDKKPLWKCIWQGGVQSTGLSLKGSIWKDAKGITLLQMPVIEQYGGTF</sequence>
<evidence type="ECO:0000256" key="1">
    <source>
        <dbReference type="ARBA" id="ARBA00022574"/>
    </source>
</evidence>
<dbReference type="PROSITE" id="PS50294">
    <property type="entry name" value="WD_REPEATS_REGION"/>
    <property type="match status" value="1"/>
</dbReference>
<evidence type="ECO:0000313" key="5">
    <source>
        <dbReference type="EMBL" id="ETO02254.1"/>
    </source>
</evidence>
<dbReference type="AlphaFoldDB" id="X6LKV5"/>
<feature type="non-terminal residue" evidence="5">
    <location>
        <position position="1"/>
    </location>
</feature>
<accession>X6LKV5</accession>
<keyword evidence="2" id="KW-0677">Repeat</keyword>
<gene>
    <name evidence="5" type="ORF">RFI_35182</name>
</gene>
<feature type="repeat" description="WD" evidence="3">
    <location>
        <begin position="71"/>
        <end position="112"/>
    </location>
</feature>
<protein>
    <submittedName>
        <fullName evidence="5">Uncharacterized protein</fullName>
    </submittedName>
</protein>
<dbReference type="InterPro" id="IPR015943">
    <property type="entry name" value="WD40/YVTN_repeat-like_dom_sf"/>
</dbReference>